<reference evidence="6 7" key="1">
    <citation type="submission" date="2019-03" db="EMBL/GenBank/DDBJ databases">
        <title>Genomic Encyclopedia of Type Strains, Phase IV (KMG-IV): sequencing the most valuable type-strain genomes for metagenomic binning, comparative biology and taxonomic classification.</title>
        <authorList>
            <person name="Goeker M."/>
        </authorList>
    </citation>
    <scope>NUCLEOTIDE SEQUENCE [LARGE SCALE GENOMIC DNA]</scope>
    <source>
        <strain evidence="6 7">DSM 16730</strain>
    </source>
</reference>
<feature type="binding site" evidence="3">
    <location>
        <position position="30"/>
    </location>
    <ligand>
        <name>NAD(+)</name>
        <dbReference type="ChEBI" id="CHEBI:57540"/>
    </ligand>
</feature>
<dbReference type="SUPFAM" id="SSF51735">
    <property type="entry name" value="NAD(P)-binding Rossmann-fold domains"/>
    <property type="match status" value="1"/>
</dbReference>
<dbReference type="Gene3D" id="3.40.50.720">
    <property type="entry name" value="NAD(P)-binding Rossmann-like Domain"/>
    <property type="match status" value="1"/>
</dbReference>
<dbReference type="Gene3D" id="1.10.1040.10">
    <property type="entry name" value="N-(1-d-carboxylethyl)-l-norvaline Dehydrogenase, domain 2"/>
    <property type="match status" value="1"/>
</dbReference>
<feature type="binding site" evidence="3">
    <location>
        <position position="93"/>
    </location>
    <ligand>
        <name>NAD(+)</name>
        <dbReference type="ChEBI" id="CHEBI:57540"/>
    </ligand>
</feature>
<keyword evidence="3" id="KW-0520">NAD</keyword>
<dbReference type="GO" id="GO:0006635">
    <property type="term" value="P:fatty acid beta-oxidation"/>
    <property type="evidence" value="ECO:0007669"/>
    <property type="project" value="TreeGrafter"/>
</dbReference>
<dbReference type="PIRSF" id="PIRSF000105">
    <property type="entry name" value="HCDH"/>
    <property type="match status" value="1"/>
</dbReference>
<name>A0A4R3VRU6_9GAMM</name>
<dbReference type="InterPro" id="IPR013328">
    <property type="entry name" value="6PGD_dom2"/>
</dbReference>
<dbReference type="OrthoDB" id="5389341at2"/>
<comment type="caution">
    <text evidence="6">The sequence shown here is derived from an EMBL/GenBank/DDBJ whole genome shotgun (WGS) entry which is preliminary data.</text>
</comment>
<evidence type="ECO:0000256" key="1">
    <source>
        <dbReference type="ARBA" id="ARBA00023002"/>
    </source>
</evidence>
<evidence type="ECO:0000313" key="7">
    <source>
        <dbReference type="Proteomes" id="UP000295433"/>
    </source>
</evidence>
<feature type="binding site" evidence="3">
    <location>
        <position position="139"/>
    </location>
    <ligand>
        <name>NAD(+)</name>
        <dbReference type="ChEBI" id="CHEBI:57540"/>
    </ligand>
</feature>
<dbReference type="RefSeq" id="WP_132455600.1">
    <property type="nucleotide sequence ID" value="NZ_JAWIZJ010000004.1"/>
</dbReference>
<feature type="site" description="Important for catalytic activity" evidence="2">
    <location>
        <position position="136"/>
    </location>
</feature>
<protein>
    <submittedName>
        <fullName evidence="6">3-hydroxybutyryl-CoA dehydrogenase</fullName>
    </submittedName>
</protein>
<evidence type="ECO:0000313" key="6">
    <source>
        <dbReference type="EMBL" id="TCV06341.1"/>
    </source>
</evidence>
<accession>A0A4R3VRU6</accession>
<dbReference type="InterPro" id="IPR036291">
    <property type="entry name" value="NAD(P)-bd_dom_sf"/>
</dbReference>
<keyword evidence="1" id="KW-0560">Oxidoreductase</keyword>
<keyword evidence="7" id="KW-1185">Reference proteome</keyword>
<dbReference type="InterPro" id="IPR006176">
    <property type="entry name" value="3-OHacyl-CoA_DH_NAD-bd"/>
</dbReference>
<dbReference type="Pfam" id="PF00725">
    <property type="entry name" value="3HCDH"/>
    <property type="match status" value="1"/>
</dbReference>
<dbReference type="SUPFAM" id="SSF48179">
    <property type="entry name" value="6-phosphogluconate dehydrogenase C-terminal domain-like"/>
    <property type="match status" value="1"/>
</dbReference>
<feature type="binding site" evidence="3">
    <location>
        <position position="115"/>
    </location>
    <ligand>
        <name>NAD(+)</name>
        <dbReference type="ChEBI" id="CHEBI:57540"/>
    </ligand>
</feature>
<dbReference type="EMBL" id="SMBY01000004">
    <property type="protein sequence ID" value="TCV06341.1"/>
    <property type="molecule type" value="Genomic_DNA"/>
</dbReference>
<sequence>MNIGIIGAGIMGRGIAETCAVYGLNVVLIDTSDSILQTSRNSIIESLHMRTLFGLPVVDVESVIGRISLNVGLEHLADTDFIIENITEDRQEKKLVYNKISKTCREDVVFAANTSAIPITEIGSWTNRPQQTLGIHFMNPVPVKSSVELIKGYHTSTTSLDDARNFLFSIGKKVIDVIDAPGFVSNRVLMLAVNEAIFLVQEGVASASDADRVFVECFGHPMGLLETADLIGLDTILLSIQALYESFNDSKYRPCQLLKKMVAAGLLGKKSGQGFYNYE</sequence>
<dbReference type="InterPro" id="IPR022694">
    <property type="entry name" value="3-OHacyl-CoA_DH"/>
</dbReference>
<dbReference type="GO" id="GO:0070403">
    <property type="term" value="F:NAD+ binding"/>
    <property type="evidence" value="ECO:0007669"/>
    <property type="project" value="InterPro"/>
</dbReference>
<evidence type="ECO:0000256" key="3">
    <source>
        <dbReference type="PIRSR" id="PIRSR000105-2"/>
    </source>
</evidence>
<dbReference type="Pfam" id="PF02737">
    <property type="entry name" value="3HCDH_N"/>
    <property type="match status" value="1"/>
</dbReference>
<feature type="binding site" evidence="3">
    <location>
        <position position="270"/>
    </location>
    <ligand>
        <name>NAD(+)</name>
        <dbReference type="ChEBI" id="CHEBI:57540"/>
    </ligand>
</feature>
<feature type="domain" description="3-hydroxyacyl-CoA dehydrogenase NAD binding" evidence="5">
    <location>
        <begin position="2"/>
        <end position="178"/>
    </location>
</feature>
<gene>
    <name evidence="6" type="ORF">EDC54_104250</name>
</gene>
<dbReference type="GO" id="GO:0008691">
    <property type="term" value="F:3-hydroxybutyryl-CoA dehydrogenase activity"/>
    <property type="evidence" value="ECO:0007669"/>
    <property type="project" value="TreeGrafter"/>
</dbReference>
<dbReference type="PANTHER" id="PTHR48075">
    <property type="entry name" value="3-HYDROXYACYL-COA DEHYDROGENASE FAMILY PROTEIN"/>
    <property type="match status" value="1"/>
</dbReference>
<feature type="domain" description="3-hydroxyacyl-CoA dehydrogenase C-terminal" evidence="4">
    <location>
        <begin position="182"/>
        <end position="278"/>
    </location>
</feature>
<feature type="binding site" evidence="3">
    <location>
        <begin position="7"/>
        <end position="12"/>
    </location>
    <ligand>
        <name>NAD(+)</name>
        <dbReference type="ChEBI" id="CHEBI:57540"/>
    </ligand>
</feature>
<evidence type="ECO:0000259" key="5">
    <source>
        <dbReference type="Pfam" id="PF02737"/>
    </source>
</evidence>
<dbReference type="InterPro" id="IPR006108">
    <property type="entry name" value="3HC_DH_C"/>
</dbReference>
<organism evidence="6 7">
    <name type="scientific">Samsonia erythrinae</name>
    <dbReference type="NCBI Taxonomy" id="160434"/>
    <lineage>
        <taxon>Bacteria</taxon>
        <taxon>Pseudomonadati</taxon>
        <taxon>Pseudomonadota</taxon>
        <taxon>Gammaproteobacteria</taxon>
        <taxon>Enterobacterales</taxon>
        <taxon>Pectobacteriaceae</taxon>
        <taxon>Samsonia</taxon>
    </lineage>
</organism>
<evidence type="ECO:0000259" key="4">
    <source>
        <dbReference type="Pfam" id="PF00725"/>
    </source>
</evidence>
<proteinExistence type="predicted"/>
<dbReference type="AlphaFoldDB" id="A0A4R3VRU6"/>
<evidence type="ECO:0000256" key="2">
    <source>
        <dbReference type="PIRSR" id="PIRSR000105-1"/>
    </source>
</evidence>
<dbReference type="InterPro" id="IPR008927">
    <property type="entry name" value="6-PGluconate_DH-like_C_sf"/>
</dbReference>
<feature type="binding site" evidence="3">
    <location>
        <position position="88"/>
    </location>
    <ligand>
        <name>NAD(+)</name>
        <dbReference type="ChEBI" id="CHEBI:57540"/>
    </ligand>
</feature>
<dbReference type="Proteomes" id="UP000295433">
    <property type="component" value="Unassembled WGS sequence"/>
</dbReference>
<dbReference type="PANTHER" id="PTHR48075:SF5">
    <property type="entry name" value="3-HYDROXYBUTYRYL-COA DEHYDROGENASE"/>
    <property type="match status" value="1"/>
</dbReference>